<evidence type="ECO:0000256" key="7">
    <source>
        <dbReference type="SAM" id="Phobius"/>
    </source>
</evidence>
<reference evidence="9 10" key="1">
    <citation type="submission" date="2021-08" db="EMBL/GenBank/DDBJ databases">
        <authorList>
            <person name="Ping M."/>
        </authorList>
    </citation>
    <scope>NUCLEOTIDE SEQUENCE [LARGE SCALE GENOMIC DNA]</scope>
    <source>
        <strain evidence="9 10">MG28</strain>
    </source>
</reference>
<evidence type="ECO:0000256" key="3">
    <source>
        <dbReference type="ARBA" id="ARBA00022475"/>
    </source>
</evidence>
<dbReference type="RefSeq" id="WP_220647238.1">
    <property type="nucleotide sequence ID" value="NZ_CP080647.1"/>
</dbReference>
<feature type="transmembrane region" description="Helical" evidence="7">
    <location>
        <begin position="241"/>
        <end position="265"/>
    </location>
</feature>
<keyword evidence="3" id="KW-1003">Cell membrane</keyword>
<proteinExistence type="inferred from homology"/>
<feature type="domain" description="ABC3 transporter permease C-terminal" evidence="8">
    <location>
        <begin position="146"/>
        <end position="261"/>
    </location>
</feature>
<feature type="transmembrane region" description="Helical" evidence="7">
    <location>
        <begin position="188"/>
        <end position="221"/>
    </location>
</feature>
<dbReference type="PANTHER" id="PTHR30489:SF0">
    <property type="entry name" value="LIPOPROTEIN-RELEASING SYSTEM TRANSMEMBRANE PROTEIN LOLE"/>
    <property type="match status" value="1"/>
</dbReference>
<comment type="subcellular location">
    <subcellularLocation>
        <location evidence="1">Cell membrane</location>
        <topology evidence="1">Multi-pass membrane protein</topology>
    </subcellularLocation>
</comment>
<evidence type="ECO:0000259" key="8">
    <source>
        <dbReference type="Pfam" id="PF02687"/>
    </source>
</evidence>
<keyword evidence="6 7" id="KW-0472">Membrane</keyword>
<name>A0ABX8XRB9_9ACTN</name>
<evidence type="ECO:0000256" key="5">
    <source>
        <dbReference type="ARBA" id="ARBA00022989"/>
    </source>
</evidence>
<gene>
    <name evidence="9" type="ORF">K1J60_18955</name>
</gene>
<keyword evidence="5 7" id="KW-1133">Transmembrane helix</keyword>
<accession>A0ABX8XRB9</accession>
<keyword evidence="10" id="KW-1185">Reference proteome</keyword>
<dbReference type="Proteomes" id="UP000827138">
    <property type="component" value="Chromosome"/>
</dbReference>
<evidence type="ECO:0000256" key="6">
    <source>
        <dbReference type="ARBA" id="ARBA00023136"/>
    </source>
</evidence>
<dbReference type="EMBL" id="CP080647">
    <property type="protein sequence ID" value="QYX78354.1"/>
    <property type="molecule type" value="Genomic_DNA"/>
</dbReference>
<evidence type="ECO:0000256" key="4">
    <source>
        <dbReference type="ARBA" id="ARBA00022692"/>
    </source>
</evidence>
<evidence type="ECO:0000313" key="9">
    <source>
        <dbReference type="EMBL" id="QYX78354.1"/>
    </source>
</evidence>
<dbReference type="InterPro" id="IPR051447">
    <property type="entry name" value="Lipoprotein-release_system"/>
</dbReference>
<evidence type="ECO:0000256" key="2">
    <source>
        <dbReference type="ARBA" id="ARBA00005236"/>
    </source>
</evidence>
<dbReference type="PANTHER" id="PTHR30489">
    <property type="entry name" value="LIPOPROTEIN-RELEASING SYSTEM TRANSMEMBRANE PROTEIN LOLE"/>
    <property type="match status" value="1"/>
</dbReference>
<dbReference type="InterPro" id="IPR003838">
    <property type="entry name" value="ABC3_permease_C"/>
</dbReference>
<sequence length="276" mass="27820">MTTVVAYEGDSAWGAPELVSGHWLDGPGQAVVTARFLTAAGIGVGDTVTLDEKGRRATVRIVGEAFFTQDGGMTLLTSTATLAELGLGDEALPGRFHVRTASGTDPGQYLDTLNRALDGAGVAALAHADSGNSSSVIVAMDALIGMLTLMLVVVAGLGVLHTVVLDTRERVRDLAVLKALGMTPRQTVAMVVTSVAGVGLLVGLVAVPAGMALHGMVTPFMGDAVGMTLPETVLAAYDGPVLAPLSLGGLVIAVAGALLPAGWAAGTGTARALRTE</sequence>
<keyword evidence="4 7" id="KW-0812">Transmembrane</keyword>
<dbReference type="Pfam" id="PF02687">
    <property type="entry name" value="FtsX"/>
    <property type="match status" value="1"/>
</dbReference>
<feature type="transmembrane region" description="Helical" evidence="7">
    <location>
        <begin position="142"/>
        <end position="167"/>
    </location>
</feature>
<organism evidence="9 10">
    <name type="scientific">Streptomyces akebiae</name>
    <dbReference type="NCBI Taxonomy" id="2865673"/>
    <lineage>
        <taxon>Bacteria</taxon>
        <taxon>Bacillati</taxon>
        <taxon>Actinomycetota</taxon>
        <taxon>Actinomycetes</taxon>
        <taxon>Kitasatosporales</taxon>
        <taxon>Streptomycetaceae</taxon>
        <taxon>Streptomyces</taxon>
    </lineage>
</organism>
<protein>
    <submittedName>
        <fullName evidence="9">ABC transporter permease</fullName>
    </submittedName>
</protein>
<evidence type="ECO:0000256" key="1">
    <source>
        <dbReference type="ARBA" id="ARBA00004651"/>
    </source>
</evidence>
<comment type="similarity">
    <text evidence="2">Belongs to the ABC-4 integral membrane protein family. LolC/E subfamily.</text>
</comment>
<evidence type="ECO:0000313" key="10">
    <source>
        <dbReference type="Proteomes" id="UP000827138"/>
    </source>
</evidence>